<dbReference type="HOGENOM" id="CLU_032162_3_0_9"/>
<keyword evidence="14" id="KW-1185">Reference proteome</keyword>
<dbReference type="GO" id="GO:0005737">
    <property type="term" value="C:cytoplasm"/>
    <property type="evidence" value="ECO:0007669"/>
    <property type="project" value="UniProtKB-SubCell"/>
</dbReference>
<keyword evidence="7 9" id="KW-0378">Hydrolase</keyword>
<dbReference type="OrthoDB" id="9804372at2"/>
<dbReference type="SMART" id="SM00987">
    <property type="entry name" value="UreE_C"/>
    <property type="match status" value="1"/>
</dbReference>
<dbReference type="AlphaFoldDB" id="X4ZFJ7"/>
<evidence type="ECO:0000256" key="5">
    <source>
        <dbReference type="ARBA" id="ARBA00018429"/>
    </source>
</evidence>
<dbReference type="Gene3D" id="3.40.470.10">
    <property type="entry name" value="Uracil-DNA glycosylase-like domain"/>
    <property type="match status" value="1"/>
</dbReference>
<dbReference type="STRING" id="1268072.PSAB_16970"/>
<dbReference type="Proteomes" id="UP000019772">
    <property type="component" value="Chromosome"/>
</dbReference>
<dbReference type="InterPro" id="IPR018085">
    <property type="entry name" value="Ura-DNA_Glyclase_AS"/>
</dbReference>
<dbReference type="eggNOG" id="COG0692">
    <property type="taxonomic scope" value="Bacteria"/>
</dbReference>
<dbReference type="InterPro" id="IPR005122">
    <property type="entry name" value="Uracil-DNA_glycosylase-like"/>
</dbReference>
<dbReference type="FunFam" id="3.40.470.10:FF:000001">
    <property type="entry name" value="Uracil-DNA glycosylase"/>
    <property type="match status" value="1"/>
</dbReference>
<sequence length="222" mass="24968">MFGNDWDEVLHDETEKPYFQELRYSLAREFKQYKVYPPKELLFSALKLTSYSGTRVVILGQDPYHGSGQAHGLSFSVMPGVKIPPSLRNIYTELASDTGAGIPNHGSLLHWAEQGVLMLNAVLTVREGQPNSHKGMGWERFTDAIMEKLNERDTPLVFILWGSHAQQKGACIDQSRHKVIQSPHPSPFSAHRGFLGSRPFSRTNEFLNDHGLAPIDWSIPSL</sequence>
<feature type="domain" description="Uracil-DNA glycosylase-like" evidence="12">
    <location>
        <begin position="47"/>
        <end position="207"/>
    </location>
</feature>
<dbReference type="GO" id="GO:0004844">
    <property type="term" value="F:uracil DNA N-glycosylase activity"/>
    <property type="evidence" value="ECO:0007669"/>
    <property type="project" value="UniProtKB-UniRule"/>
</dbReference>
<evidence type="ECO:0000256" key="7">
    <source>
        <dbReference type="ARBA" id="ARBA00022801"/>
    </source>
</evidence>
<keyword evidence="9" id="KW-0963">Cytoplasm</keyword>
<evidence type="ECO:0000256" key="2">
    <source>
        <dbReference type="ARBA" id="ARBA00002631"/>
    </source>
</evidence>
<dbReference type="GO" id="GO:0097510">
    <property type="term" value="P:base-excision repair, AP site formation via deaminated base removal"/>
    <property type="evidence" value="ECO:0007669"/>
    <property type="project" value="TreeGrafter"/>
</dbReference>
<dbReference type="NCBIfam" id="NF003589">
    <property type="entry name" value="PRK05254.1-2"/>
    <property type="match status" value="1"/>
</dbReference>
<dbReference type="CDD" id="cd10027">
    <property type="entry name" value="UDG-F1-like"/>
    <property type="match status" value="1"/>
</dbReference>
<accession>X4ZFJ7</accession>
<dbReference type="Pfam" id="PF03167">
    <property type="entry name" value="UDG"/>
    <property type="match status" value="1"/>
</dbReference>
<dbReference type="SUPFAM" id="SSF52141">
    <property type="entry name" value="Uracil-DNA glycosylase-like"/>
    <property type="match status" value="1"/>
</dbReference>
<evidence type="ECO:0000313" key="13">
    <source>
        <dbReference type="EMBL" id="AHV98296.1"/>
    </source>
</evidence>
<evidence type="ECO:0000256" key="3">
    <source>
        <dbReference type="ARBA" id="ARBA00008184"/>
    </source>
</evidence>
<dbReference type="PANTHER" id="PTHR11264:SF0">
    <property type="entry name" value="URACIL-DNA GLYCOSYLASE"/>
    <property type="match status" value="1"/>
</dbReference>
<evidence type="ECO:0000256" key="6">
    <source>
        <dbReference type="ARBA" id="ARBA00022763"/>
    </source>
</evidence>
<dbReference type="NCBIfam" id="NF003588">
    <property type="entry name" value="PRK05254.1-1"/>
    <property type="match status" value="1"/>
</dbReference>
<dbReference type="NCBIfam" id="NF003592">
    <property type="entry name" value="PRK05254.1-5"/>
    <property type="match status" value="1"/>
</dbReference>
<feature type="active site" description="Proton acceptor" evidence="9 10">
    <location>
        <position position="62"/>
    </location>
</feature>
<evidence type="ECO:0000313" key="14">
    <source>
        <dbReference type="Proteomes" id="UP000019772"/>
    </source>
</evidence>
<dbReference type="KEGG" id="psab:PSAB_16970"/>
<evidence type="ECO:0000256" key="11">
    <source>
        <dbReference type="RuleBase" id="RU003780"/>
    </source>
</evidence>
<dbReference type="NCBIfam" id="TIGR00628">
    <property type="entry name" value="ung"/>
    <property type="match status" value="1"/>
</dbReference>
<dbReference type="PATRIC" id="fig|1268072.3.peg.3500"/>
<dbReference type="RefSeq" id="WP_025335786.1">
    <property type="nucleotide sequence ID" value="NZ_CP004078.1"/>
</dbReference>
<dbReference type="EMBL" id="CP004078">
    <property type="protein sequence ID" value="AHV98296.1"/>
    <property type="molecule type" value="Genomic_DNA"/>
</dbReference>
<evidence type="ECO:0000259" key="12">
    <source>
        <dbReference type="SMART" id="SM00986"/>
    </source>
</evidence>
<dbReference type="HAMAP" id="MF_00148">
    <property type="entry name" value="UDG"/>
    <property type="match status" value="1"/>
</dbReference>
<evidence type="ECO:0000256" key="4">
    <source>
        <dbReference type="ARBA" id="ARBA00012030"/>
    </source>
</evidence>
<keyword evidence="8 9" id="KW-0234">DNA repair</keyword>
<dbReference type="NCBIfam" id="NF003591">
    <property type="entry name" value="PRK05254.1-4"/>
    <property type="match status" value="1"/>
</dbReference>
<comment type="catalytic activity">
    <reaction evidence="1 9 11">
        <text>Hydrolyzes single-stranded DNA or mismatched double-stranded DNA and polynucleotides, releasing free uracil.</text>
        <dbReference type="EC" id="3.2.2.27"/>
    </reaction>
</comment>
<comment type="function">
    <text evidence="2 9 11">Excises uracil residues from the DNA which can arise as a result of misincorporation of dUMP residues by DNA polymerase or due to deamination of cytosine.</text>
</comment>
<comment type="similarity">
    <text evidence="3 9 11">Belongs to the uracil-DNA glycosylase (UDG) superfamily. UNG family.</text>
</comment>
<name>X4ZFJ7_9BACL</name>
<dbReference type="PANTHER" id="PTHR11264">
    <property type="entry name" value="URACIL-DNA GLYCOSYLASE"/>
    <property type="match status" value="1"/>
</dbReference>
<evidence type="ECO:0000256" key="10">
    <source>
        <dbReference type="PROSITE-ProRule" id="PRU10072"/>
    </source>
</evidence>
<keyword evidence="6 9" id="KW-0227">DNA damage</keyword>
<protein>
    <recommendedName>
        <fullName evidence="5 9">Uracil-DNA glycosylase</fullName>
        <shortName evidence="9">UDG</shortName>
        <ecNumber evidence="4 9">3.2.2.27</ecNumber>
    </recommendedName>
</protein>
<dbReference type="InterPro" id="IPR002043">
    <property type="entry name" value="UDG_fam1"/>
</dbReference>
<proteinExistence type="inferred from homology"/>
<gene>
    <name evidence="9" type="primary">ung</name>
    <name evidence="13" type="ORF">PSAB_16970</name>
</gene>
<evidence type="ECO:0000256" key="8">
    <source>
        <dbReference type="ARBA" id="ARBA00023204"/>
    </source>
</evidence>
<organism evidence="13 14">
    <name type="scientific">Paenibacillus sabinae T27</name>
    <dbReference type="NCBI Taxonomy" id="1268072"/>
    <lineage>
        <taxon>Bacteria</taxon>
        <taxon>Bacillati</taxon>
        <taxon>Bacillota</taxon>
        <taxon>Bacilli</taxon>
        <taxon>Bacillales</taxon>
        <taxon>Paenibacillaceae</taxon>
        <taxon>Paenibacillus</taxon>
    </lineage>
</organism>
<reference evidence="13 14" key="1">
    <citation type="journal article" date="2014" name="PLoS Genet.">
        <title>Comparative Genomic Analysis of N2-Fixing and Non-N2-Fixing Paenibacillus spp.: Organization, Evolution and Expression of the Nitrogen Fixation Genes.</title>
        <authorList>
            <person name="Xie J.B."/>
            <person name="Du Z."/>
            <person name="Bai L."/>
            <person name="Tian C."/>
            <person name="Zhang Y."/>
            <person name="Xie J.Y."/>
            <person name="Wang T."/>
            <person name="Liu X."/>
            <person name="Chen X."/>
            <person name="Cheng Q."/>
            <person name="Chen S."/>
            <person name="Li J."/>
        </authorList>
    </citation>
    <scope>NUCLEOTIDE SEQUENCE [LARGE SCALE GENOMIC DNA]</scope>
    <source>
        <strain evidence="13 14">T27</strain>
    </source>
</reference>
<evidence type="ECO:0000256" key="9">
    <source>
        <dbReference type="HAMAP-Rule" id="MF_00148"/>
    </source>
</evidence>
<dbReference type="SMART" id="SM00986">
    <property type="entry name" value="UDG"/>
    <property type="match status" value="1"/>
</dbReference>
<comment type="subcellular location">
    <subcellularLocation>
        <location evidence="9">Cytoplasm</location>
    </subcellularLocation>
</comment>
<dbReference type="PROSITE" id="PS00130">
    <property type="entry name" value="U_DNA_GLYCOSYLASE"/>
    <property type="match status" value="1"/>
</dbReference>
<dbReference type="EC" id="3.2.2.27" evidence="4 9"/>
<evidence type="ECO:0000256" key="1">
    <source>
        <dbReference type="ARBA" id="ARBA00001400"/>
    </source>
</evidence>
<dbReference type="InterPro" id="IPR036895">
    <property type="entry name" value="Uracil-DNA_glycosylase-like_sf"/>
</dbReference>